<evidence type="ECO:0000313" key="1">
    <source>
        <dbReference type="EMBL" id="APA99778.1"/>
    </source>
</evidence>
<dbReference type="EMBL" id="BBYQ01000156">
    <property type="protein sequence ID" value="GAP32396.1"/>
    <property type="molecule type" value="Genomic_DNA"/>
</dbReference>
<protein>
    <submittedName>
        <fullName evidence="2">Uncharacterized protein</fullName>
    </submittedName>
</protein>
<dbReference type="KEGG" id="nsr:NS506_05735"/>
<gene>
    <name evidence="1" type="ORF">NS506_05735</name>
    <name evidence="2" type="ORF">NSK11_contig00156-0009</name>
</gene>
<evidence type="ECO:0000313" key="3">
    <source>
        <dbReference type="Proteomes" id="UP000037179"/>
    </source>
</evidence>
<dbReference type="GeneID" id="93375710"/>
<organism evidence="2 3">
    <name type="scientific">Nocardia seriolae</name>
    <dbReference type="NCBI Taxonomy" id="37332"/>
    <lineage>
        <taxon>Bacteria</taxon>
        <taxon>Bacillati</taxon>
        <taxon>Actinomycetota</taxon>
        <taxon>Actinomycetes</taxon>
        <taxon>Mycobacteriales</taxon>
        <taxon>Nocardiaceae</taxon>
        <taxon>Nocardia</taxon>
    </lineage>
</organism>
<evidence type="ECO:0000313" key="4">
    <source>
        <dbReference type="Proteomes" id="UP000180166"/>
    </source>
</evidence>
<keyword evidence="3" id="KW-1185">Reference proteome</keyword>
<sequence length="143" mass="14901">MSSDDVAGFYGELRSAITALDDASSTPDSHRDGARLEREPCGDLDDIFVSYQTVITINGVEVPRPECSGVVQMPGQGTTQLSCTIAVPAGAQIGRSFTARPVLGRPRADAIVATVDANAKKSQAKANCPLPSIHATNSDKPGC</sequence>
<name>A0A0B8NDK1_9NOCA</name>
<evidence type="ECO:0000313" key="2">
    <source>
        <dbReference type="EMBL" id="GAP32396.1"/>
    </source>
</evidence>
<reference evidence="3" key="1">
    <citation type="submission" date="2015-07" db="EMBL/GenBank/DDBJ databases">
        <title>Nocardia seriolae U-1 whole genome shotgun sequence.</title>
        <authorList>
            <person name="Imajoh M."/>
            <person name="Fukumoto Y."/>
            <person name="Sukeda M."/>
            <person name="Yamane J."/>
            <person name="Yamasaki K."/>
            <person name="Shimizu M."/>
            <person name="Ohnishi K."/>
            <person name="Oshima S."/>
        </authorList>
    </citation>
    <scope>NUCLEOTIDE SEQUENCE [LARGE SCALE GENOMIC DNA]</scope>
    <source>
        <strain evidence="3">U-1</strain>
    </source>
</reference>
<dbReference type="RefSeq" id="WP_033090767.1">
    <property type="nucleotide sequence ID" value="NZ_AP017900.1"/>
</dbReference>
<reference evidence="2 3" key="2">
    <citation type="journal article" date="2016" name="Genome Announc.">
        <title>Draft Genome Sequence of Erythromycin- and Oxytetracycline-Sensitive Nocardia seriolae Strain U-1 (NBRC 110359).</title>
        <authorList>
            <person name="Imajoh M."/>
            <person name="Sukeda M."/>
            <person name="Shimizu M."/>
            <person name="Yamane J."/>
            <person name="Ohnishi K."/>
            <person name="Oshima S."/>
        </authorList>
    </citation>
    <scope>NUCLEOTIDE SEQUENCE [LARGE SCALE GENOMIC DNA]</scope>
    <source>
        <strain evidence="2 3">U-1</strain>
    </source>
</reference>
<dbReference type="Proteomes" id="UP000037179">
    <property type="component" value="Unassembled WGS sequence"/>
</dbReference>
<accession>A0A0B8NDK1</accession>
<reference evidence="1 4" key="3">
    <citation type="submission" date="2016-10" db="EMBL/GenBank/DDBJ databases">
        <title>Genome sequence of Nocardia seriolae strain EM150506, isolated from Anguila japonica.</title>
        <authorList>
            <person name="Han H.-J."/>
        </authorList>
    </citation>
    <scope>NUCLEOTIDE SEQUENCE [LARGE SCALE GENOMIC DNA]</scope>
    <source>
        <strain evidence="1 4">EM150506</strain>
    </source>
</reference>
<dbReference type="AlphaFoldDB" id="A0A0B8NDK1"/>
<dbReference type="Proteomes" id="UP000180166">
    <property type="component" value="Chromosome"/>
</dbReference>
<proteinExistence type="predicted"/>
<dbReference type="EMBL" id="CP017839">
    <property type="protein sequence ID" value="APA99778.1"/>
    <property type="molecule type" value="Genomic_DNA"/>
</dbReference>